<evidence type="ECO:0000256" key="2">
    <source>
        <dbReference type="ARBA" id="ARBA00007095"/>
    </source>
</evidence>
<dbReference type="InterPro" id="IPR003593">
    <property type="entry name" value="AAA+_ATPase"/>
</dbReference>
<comment type="caution">
    <text evidence="9">The sequence shown here is derived from an EMBL/GenBank/DDBJ whole genome shotgun (WGS) entry which is preliminary data.</text>
</comment>
<dbReference type="GO" id="GO:0140664">
    <property type="term" value="F:ATP-dependent DNA damage sensor activity"/>
    <property type="evidence" value="ECO:0007669"/>
    <property type="project" value="InterPro"/>
</dbReference>
<feature type="domain" description="RecA family profile 1" evidence="7">
    <location>
        <begin position="1"/>
        <end position="160"/>
    </location>
</feature>
<keyword evidence="3 6" id="KW-0547">Nucleotide-binding</keyword>
<dbReference type="PANTHER" id="PTHR22942">
    <property type="entry name" value="RECA/RAD51/RADA DNA STRAND-PAIRING FAMILY MEMBER"/>
    <property type="match status" value="1"/>
</dbReference>
<dbReference type="InterPro" id="IPR020588">
    <property type="entry name" value="RecA_ATP-bd"/>
</dbReference>
<dbReference type="InterPro" id="IPR027417">
    <property type="entry name" value="P-loop_NTPase"/>
</dbReference>
<dbReference type="PANTHER" id="PTHR22942:SF39">
    <property type="entry name" value="DNA REPAIR PROTEIN RAD51 HOMOLOG 1"/>
    <property type="match status" value="1"/>
</dbReference>
<evidence type="ECO:0000256" key="4">
    <source>
        <dbReference type="ARBA" id="ARBA00022840"/>
    </source>
</evidence>
<dbReference type="PROSITE" id="PS50163">
    <property type="entry name" value="RECA_3"/>
    <property type="match status" value="1"/>
</dbReference>
<organism evidence="9 10">
    <name type="scientific">Diversispora eburnea</name>
    <dbReference type="NCBI Taxonomy" id="1213867"/>
    <lineage>
        <taxon>Eukaryota</taxon>
        <taxon>Fungi</taxon>
        <taxon>Fungi incertae sedis</taxon>
        <taxon>Mucoromycota</taxon>
        <taxon>Glomeromycotina</taxon>
        <taxon>Glomeromycetes</taxon>
        <taxon>Diversisporales</taxon>
        <taxon>Diversisporaceae</taxon>
        <taxon>Diversispora</taxon>
    </lineage>
</organism>
<dbReference type="GO" id="GO:0006312">
    <property type="term" value="P:mitotic recombination"/>
    <property type="evidence" value="ECO:0007669"/>
    <property type="project" value="TreeGrafter"/>
</dbReference>
<dbReference type="InterPro" id="IPR020587">
    <property type="entry name" value="RecA_monomer-monomer_interface"/>
</dbReference>
<keyword evidence="10" id="KW-1185">Reference proteome</keyword>
<feature type="domain" description="RecA family profile 2" evidence="8">
    <location>
        <begin position="167"/>
        <end position="231"/>
    </location>
</feature>
<dbReference type="AlphaFoldDB" id="A0A9N9B0T5"/>
<keyword evidence="5" id="KW-0539">Nucleus</keyword>
<sequence>MAPTMGGIESGSITELFGEFRTGKSQLCHTLAVTCQLSVDNGGAEGKCIYIDTEGTFRPERLVSIAERFGVAHAEVLDNVAVARAYNTDHQMNLLIQAAAMMTEARFSLIIVDSVTALYRTDYSGRGELAARQMHLAKFLRGLLRLADEFGIAVVITNQVVATVDGNMLFPGASDKKPIGGNIIAHASTTRLYLRKGKGENRVCKIYDSPCLPEGEATFAIGNGGIEDAKD</sequence>
<dbReference type="SMART" id="SM00382">
    <property type="entry name" value="AAA"/>
    <property type="match status" value="1"/>
</dbReference>
<dbReference type="GO" id="GO:0000794">
    <property type="term" value="C:condensed nuclear chromosome"/>
    <property type="evidence" value="ECO:0007669"/>
    <property type="project" value="TreeGrafter"/>
</dbReference>
<evidence type="ECO:0000313" key="9">
    <source>
        <dbReference type="EMBL" id="CAG8546668.1"/>
    </source>
</evidence>
<dbReference type="InterPro" id="IPR013632">
    <property type="entry name" value="Rad51_C"/>
</dbReference>
<evidence type="ECO:0000259" key="7">
    <source>
        <dbReference type="PROSITE" id="PS50162"/>
    </source>
</evidence>
<dbReference type="Proteomes" id="UP000789706">
    <property type="component" value="Unassembled WGS sequence"/>
</dbReference>
<keyword evidence="4 6" id="KW-0067">ATP-binding</keyword>
<evidence type="ECO:0000313" key="10">
    <source>
        <dbReference type="Proteomes" id="UP000789706"/>
    </source>
</evidence>
<dbReference type="Gene3D" id="3.40.50.300">
    <property type="entry name" value="P-loop containing nucleotide triphosphate hydrolases"/>
    <property type="match status" value="1"/>
</dbReference>
<evidence type="ECO:0000256" key="6">
    <source>
        <dbReference type="RuleBase" id="RU003422"/>
    </source>
</evidence>
<dbReference type="CDD" id="cd19513">
    <property type="entry name" value="Rad51"/>
    <property type="match status" value="1"/>
</dbReference>
<dbReference type="GO" id="GO:0042148">
    <property type="term" value="P:DNA strand invasion"/>
    <property type="evidence" value="ECO:0007669"/>
    <property type="project" value="TreeGrafter"/>
</dbReference>
<dbReference type="GO" id="GO:0070192">
    <property type="term" value="P:chromosome organization involved in meiotic cell cycle"/>
    <property type="evidence" value="ECO:0007669"/>
    <property type="project" value="TreeGrafter"/>
</dbReference>
<evidence type="ECO:0000256" key="3">
    <source>
        <dbReference type="ARBA" id="ARBA00022741"/>
    </source>
</evidence>
<dbReference type="EMBL" id="CAJVPK010000760">
    <property type="protein sequence ID" value="CAG8546668.1"/>
    <property type="molecule type" value="Genomic_DNA"/>
</dbReference>
<dbReference type="FunFam" id="3.40.50.300:FF:000092">
    <property type="entry name" value="DNA repair protein Rad51 homolog"/>
    <property type="match status" value="1"/>
</dbReference>
<dbReference type="GO" id="GO:0003690">
    <property type="term" value="F:double-stranded DNA binding"/>
    <property type="evidence" value="ECO:0007669"/>
    <property type="project" value="TreeGrafter"/>
</dbReference>
<dbReference type="GO" id="GO:0005524">
    <property type="term" value="F:ATP binding"/>
    <property type="evidence" value="ECO:0007669"/>
    <property type="project" value="UniProtKB-KW"/>
</dbReference>
<proteinExistence type="inferred from homology"/>
<name>A0A9N9B0T5_9GLOM</name>
<dbReference type="PROSITE" id="PS50162">
    <property type="entry name" value="RECA_2"/>
    <property type="match status" value="1"/>
</dbReference>
<dbReference type="Pfam" id="PF08423">
    <property type="entry name" value="Rad51"/>
    <property type="match status" value="1"/>
</dbReference>
<dbReference type="SUPFAM" id="SSF52540">
    <property type="entry name" value="P-loop containing nucleoside triphosphate hydrolases"/>
    <property type="match status" value="1"/>
</dbReference>
<dbReference type="NCBIfam" id="NF003301">
    <property type="entry name" value="PRK04301.1"/>
    <property type="match status" value="1"/>
</dbReference>
<dbReference type="GO" id="GO:0007131">
    <property type="term" value="P:reciprocal meiotic recombination"/>
    <property type="evidence" value="ECO:0007669"/>
    <property type="project" value="TreeGrafter"/>
</dbReference>
<dbReference type="GO" id="GO:0000150">
    <property type="term" value="F:DNA strand exchange activity"/>
    <property type="evidence" value="ECO:0007669"/>
    <property type="project" value="TreeGrafter"/>
</dbReference>
<dbReference type="GO" id="GO:0003697">
    <property type="term" value="F:single-stranded DNA binding"/>
    <property type="evidence" value="ECO:0007669"/>
    <property type="project" value="TreeGrafter"/>
</dbReference>
<evidence type="ECO:0000256" key="5">
    <source>
        <dbReference type="ARBA" id="ARBA00023242"/>
    </source>
</evidence>
<evidence type="ECO:0000256" key="1">
    <source>
        <dbReference type="ARBA" id="ARBA00004123"/>
    </source>
</evidence>
<accession>A0A9N9B0T5</accession>
<dbReference type="GO" id="GO:0000730">
    <property type="term" value="P:DNA recombinase assembly"/>
    <property type="evidence" value="ECO:0007669"/>
    <property type="project" value="TreeGrafter"/>
</dbReference>
<protein>
    <submittedName>
        <fullName evidence="9">954_t:CDS:1</fullName>
    </submittedName>
</protein>
<reference evidence="9" key="1">
    <citation type="submission" date="2021-06" db="EMBL/GenBank/DDBJ databases">
        <authorList>
            <person name="Kallberg Y."/>
            <person name="Tangrot J."/>
            <person name="Rosling A."/>
        </authorList>
    </citation>
    <scope>NUCLEOTIDE SEQUENCE</scope>
    <source>
        <strain evidence="9">AZ414A</strain>
    </source>
</reference>
<comment type="similarity">
    <text evidence="2">Belongs to the RecA family. RAD51 subfamily.</text>
</comment>
<evidence type="ECO:0000259" key="8">
    <source>
        <dbReference type="PROSITE" id="PS50163"/>
    </source>
</evidence>
<gene>
    <name evidence="9" type="ORF">DEBURN_LOCUS6891</name>
</gene>
<dbReference type="OrthoDB" id="10251254at2759"/>
<comment type="subcellular location">
    <subcellularLocation>
        <location evidence="1">Nucleus</location>
    </subcellularLocation>
</comment>